<evidence type="ECO:0000259" key="4">
    <source>
        <dbReference type="PROSITE" id="PS50966"/>
    </source>
</evidence>
<dbReference type="PROSITE" id="PS50089">
    <property type="entry name" value="ZF_RING_2"/>
    <property type="match status" value="1"/>
</dbReference>
<feature type="region of interest" description="Disordered" evidence="2">
    <location>
        <begin position="1"/>
        <end position="80"/>
    </location>
</feature>
<evidence type="ECO:0000313" key="5">
    <source>
        <dbReference type="EMBL" id="POS78461.1"/>
    </source>
</evidence>
<feature type="domain" description="RING-type" evidence="3">
    <location>
        <begin position="211"/>
        <end position="265"/>
    </location>
</feature>
<dbReference type="STRING" id="158607.A0A2P5I7H5"/>
<dbReference type="InterPro" id="IPR013083">
    <property type="entry name" value="Znf_RING/FYVE/PHD"/>
</dbReference>
<feature type="compositionally biased region" description="Basic and acidic residues" evidence="2">
    <location>
        <begin position="47"/>
        <end position="57"/>
    </location>
</feature>
<dbReference type="PANTHER" id="PTHR21540:SF0">
    <property type="entry name" value="PHD FAMILY PROTEIN"/>
    <property type="match status" value="1"/>
</dbReference>
<keyword evidence="1" id="KW-0863">Zinc-finger</keyword>
<name>A0A2P5I7H5_DIAHE</name>
<accession>A0A2P5I7H5</accession>
<gene>
    <name evidence="5" type="ORF">DHEL01_v203134</name>
</gene>
<dbReference type="InParanoid" id="A0A2P5I7H5"/>
<keyword evidence="1" id="KW-0479">Metal-binding</keyword>
<evidence type="ECO:0000256" key="1">
    <source>
        <dbReference type="PROSITE-ProRule" id="PRU00175"/>
    </source>
</evidence>
<dbReference type="CDD" id="cd16494">
    <property type="entry name" value="RING-CH-C4HC3_ZSWM2"/>
    <property type="match status" value="1"/>
</dbReference>
<protein>
    <submittedName>
        <fullName evidence="5">SWIM zinc finger protein</fullName>
    </submittedName>
</protein>
<dbReference type="GO" id="GO:0061630">
    <property type="term" value="F:ubiquitin protein ligase activity"/>
    <property type="evidence" value="ECO:0007669"/>
    <property type="project" value="InterPro"/>
</dbReference>
<dbReference type="InterPro" id="IPR007527">
    <property type="entry name" value="Znf_SWIM"/>
</dbReference>
<comment type="caution">
    <text evidence="5">The sequence shown here is derived from an EMBL/GenBank/DDBJ whole genome shotgun (WGS) entry which is preliminary data.</text>
</comment>
<dbReference type="OrthoDB" id="2122982at2759"/>
<evidence type="ECO:0000313" key="6">
    <source>
        <dbReference type="Proteomes" id="UP000094444"/>
    </source>
</evidence>
<dbReference type="SUPFAM" id="SSF57850">
    <property type="entry name" value="RING/U-box"/>
    <property type="match status" value="1"/>
</dbReference>
<dbReference type="PROSITE" id="PS50966">
    <property type="entry name" value="ZF_SWIM"/>
    <property type="match status" value="1"/>
</dbReference>
<proteinExistence type="predicted"/>
<dbReference type="GO" id="GO:0008270">
    <property type="term" value="F:zinc ion binding"/>
    <property type="evidence" value="ECO:0007669"/>
    <property type="project" value="UniProtKB-KW"/>
</dbReference>
<evidence type="ECO:0000259" key="3">
    <source>
        <dbReference type="PROSITE" id="PS50089"/>
    </source>
</evidence>
<keyword evidence="6" id="KW-1185">Reference proteome</keyword>
<dbReference type="InterPro" id="IPR039903">
    <property type="entry name" value="Zswim2"/>
</dbReference>
<evidence type="ECO:0000256" key="2">
    <source>
        <dbReference type="SAM" id="MobiDB-lite"/>
    </source>
</evidence>
<keyword evidence="1" id="KW-0862">Zinc</keyword>
<dbReference type="Proteomes" id="UP000094444">
    <property type="component" value="Unassembled WGS sequence"/>
</dbReference>
<dbReference type="Pfam" id="PF13639">
    <property type="entry name" value="zf-RING_2"/>
    <property type="match status" value="1"/>
</dbReference>
<organism evidence="5 6">
    <name type="scientific">Diaporthe helianthi</name>
    <dbReference type="NCBI Taxonomy" id="158607"/>
    <lineage>
        <taxon>Eukaryota</taxon>
        <taxon>Fungi</taxon>
        <taxon>Dikarya</taxon>
        <taxon>Ascomycota</taxon>
        <taxon>Pezizomycotina</taxon>
        <taxon>Sordariomycetes</taxon>
        <taxon>Sordariomycetidae</taxon>
        <taxon>Diaporthales</taxon>
        <taxon>Diaporthaceae</taxon>
        <taxon>Diaporthe</taxon>
    </lineage>
</organism>
<feature type="domain" description="SWIM-type" evidence="4">
    <location>
        <begin position="131"/>
        <end position="163"/>
    </location>
</feature>
<dbReference type="PANTHER" id="PTHR21540">
    <property type="entry name" value="RING FINGER AND SWIM DOMAIN-CONTAINING PROTEIN 2"/>
    <property type="match status" value="1"/>
</dbReference>
<dbReference type="AlphaFoldDB" id="A0A2P5I7H5"/>
<dbReference type="InterPro" id="IPR001841">
    <property type="entry name" value="Znf_RING"/>
</dbReference>
<sequence length="332" mass="36398">MGVQPDQGAYAGPVPVPSNNNRKRKSTQEHAAVHHAAAPSAARRHGEKPGVDVDLVAHTKKKAKKLPGPSAADPPAEKRLRRFRPKAPSSFLAVYERATTQRFFLLSRSRLGTPDCPEELFELTGSTGNIYHVHIQKQPTCDCPHGKASNQCKHIVWCLKSILRAPEAHVYQLALLSSELRAIFGNAPAPADESGTSPDKDKNRKPVDGDCPICFEEMRAGGVGEPLVWCKAACGQNIHRECFEMWAATKKTSGVNAKVSCPYCRSAWEGDNDMMKKINTSGKPNSEGYVNVADQLGISSERDFSTYSTWWTGHPHYRDADFQAGTKPPILA</sequence>
<reference evidence="5" key="1">
    <citation type="submission" date="2017-09" db="EMBL/GenBank/DDBJ databases">
        <title>Polyketide synthases of a Diaporthe helianthi virulent isolate.</title>
        <authorList>
            <person name="Baroncelli R."/>
        </authorList>
    </citation>
    <scope>NUCLEOTIDE SEQUENCE [LARGE SCALE GENOMIC DNA]</scope>
    <source>
        <strain evidence="5">7/96</strain>
    </source>
</reference>
<dbReference type="Gene3D" id="3.30.40.10">
    <property type="entry name" value="Zinc/RING finger domain, C3HC4 (zinc finger)"/>
    <property type="match status" value="1"/>
</dbReference>
<dbReference type="EMBL" id="MAVT02000184">
    <property type="protein sequence ID" value="POS78461.1"/>
    <property type="molecule type" value="Genomic_DNA"/>
</dbReference>